<feature type="domain" description="FAD dependent oxidoreductase" evidence="6">
    <location>
        <begin position="7"/>
        <end position="351"/>
    </location>
</feature>
<dbReference type="EMBL" id="JASTZU010000018">
    <property type="protein sequence ID" value="MDL4839620.1"/>
    <property type="molecule type" value="Genomic_DNA"/>
</dbReference>
<dbReference type="Pfam" id="PF01266">
    <property type="entry name" value="DAO"/>
    <property type="match status" value="1"/>
</dbReference>
<dbReference type="InterPro" id="IPR006076">
    <property type="entry name" value="FAD-dep_OxRdtase"/>
</dbReference>
<dbReference type="Proteomes" id="UP001235343">
    <property type="component" value="Unassembled WGS sequence"/>
</dbReference>
<evidence type="ECO:0000256" key="2">
    <source>
        <dbReference type="ARBA" id="ARBA00022977"/>
    </source>
</evidence>
<evidence type="ECO:0000256" key="3">
    <source>
        <dbReference type="ARBA" id="ARBA00023002"/>
    </source>
</evidence>
<comment type="catalytic activity">
    <reaction evidence="4">
        <text>glycine + O2 + H2O = glyoxylate + H2O2 + NH4(+)</text>
        <dbReference type="Rhea" id="RHEA:11532"/>
        <dbReference type="ChEBI" id="CHEBI:15377"/>
        <dbReference type="ChEBI" id="CHEBI:15379"/>
        <dbReference type="ChEBI" id="CHEBI:16240"/>
        <dbReference type="ChEBI" id="CHEBI:28938"/>
        <dbReference type="ChEBI" id="CHEBI:36655"/>
        <dbReference type="ChEBI" id="CHEBI:57305"/>
        <dbReference type="EC" id="1.4.3.19"/>
    </reaction>
</comment>
<comment type="pathway">
    <text evidence="1">Cofactor biosynthesis; thiamine diphosphate biosynthesis.</text>
</comment>
<keyword evidence="8" id="KW-1185">Reference proteome</keyword>
<protein>
    <recommendedName>
        <fullName evidence="5">glycine oxidase</fullName>
        <ecNumber evidence="5">1.4.3.19</ecNumber>
    </recommendedName>
</protein>
<name>A0ABT7L4U2_9BACI</name>
<evidence type="ECO:0000256" key="5">
    <source>
        <dbReference type="ARBA" id="ARBA00050018"/>
    </source>
</evidence>
<organism evidence="7 8">
    <name type="scientific">Aquibacillus rhizosphaerae</name>
    <dbReference type="NCBI Taxonomy" id="3051431"/>
    <lineage>
        <taxon>Bacteria</taxon>
        <taxon>Bacillati</taxon>
        <taxon>Bacillota</taxon>
        <taxon>Bacilli</taxon>
        <taxon>Bacillales</taxon>
        <taxon>Bacillaceae</taxon>
        <taxon>Aquibacillus</taxon>
    </lineage>
</organism>
<gene>
    <name evidence="7" type="primary">thiO</name>
    <name evidence="7" type="ORF">QQS35_03995</name>
</gene>
<dbReference type="InterPro" id="IPR036188">
    <property type="entry name" value="FAD/NAD-bd_sf"/>
</dbReference>
<dbReference type="Gene3D" id="3.30.9.10">
    <property type="entry name" value="D-Amino Acid Oxidase, subunit A, domain 2"/>
    <property type="match status" value="1"/>
</dbReference>
<dbReference type="PANTHER" id="PTHR13847">
    <property type="entry name" value="SARCOSINE DEHYDROGENASE-RELATED"/>
    <property type="match status" value="1"/>
</dbReference>
<dbReference type="PANTHER" id="PTHR13847:SF289">
    <property type="entry name" value="GLYCINE OXIDASE"/>
    <property type="match status" value="1"/>
</dbReference>
<dbReference type="EC" id="1.4.3.19" evidence="5"/>
<reference evidence="7 8" key="1">
    <citation type="submission" date="2023-06" db="EMBL/GenBank/DDBJ databases">
        <title>Aquibacillus rhizosphaerae LR5S19.</title>
        <authorList>
            <person name="Sun J.-Q."/>
        </authorList>
    </citation>
    <scope>NUCLEOTIDE SEQUENCE [LARGE SCALE GENOMIC DNA]</scope>
    <source>
        <strain evidence="7 8">LR5S19</strain>
    </source>
</reference>
<dbReference type="RefSeq" id="WP_285930541.1">
    <property type="nucleotide sequence ID" value="NZ_JASTZU010000018.1"/>
</dbReference>
<proteinExistence type="predicted"/>
<sequence>MKNTYDSIIIGGGVNGCSIAYQLAKRGHSVLIVEKDRLAEQSSGAAAGMLAAQAELDQDGPLFQLARKSRSMFHNLSEQLKNLSGVDIELINEGMLKVALTEEEECHYKKIIEFQQSIGEKVEWLSPTEVCKKETNISTEIRGAMYIPNDGQVSAKQLTLGFAKSAVSLGVDILEYTEVEDILQEGGKVTGIATPISNYYAENVIVTAGAWSKRILARTNLSIQAYPVKGECFSVLHHKPLLKSTLFSEGCYLVPKKGGRIIIGATSNPHTFDKKVTVGGINQLMSRAISLLPAIAKTEFETSWAGIRPQTKDGLPFLGKHPSLNGVFIATGHYRNGILLAPITGELIADLVEDKPINPLFENAFKLDREMILIGEGV</sequence>
<dbReference type="Gene3D" id="3.50.50.60">
    <property type="entry name" value="FAD/NAD(P)-binding domain"/>
    <property type="match status" value="1"/>
</dbReference>
<dbReference type="InterPro" id="IPR012727">
    <property type="entry name" value="Gly_oxidase_ThiO"/>
</dbReference>
<evidence type="ECO:0000256" key="4">
    <source>
        <dbReference type="ARBA" id="ARBA00049872"/>
    </source>
</evidence>
<dbReference type="SUPFAM" id="SSF54373">
    <property type="entry name" value="FAD-linked reductases, C-terminal domain"/>
    <property type="match status" value="1"/>
</dbReference>
<evidence type="ECO:0000256" key="1">
    <source>
        <dbReference type="ARBA" id="ARBA00004948"/>
    </source>
</evidence>
<dbReference type="SUPFAM" id="SSF51905">
    <property type="entry name" value="FAD/NAD(P)-binding domain"/>
    <property type="match status" value="1"/>
</dbReference>
<evidence type="ECO:0000259" key="6">
    <source>
        <dbReference type="Pfam" id="PF01266"/>
    </source>
</evidence>
<keyword evidence="3 7" id="KW-0560">Oxidoreductase</keyword>
<dbReference type="GO" id="GO:0043799">
    <property type="term" value="F:glycine oxidase activity"/>
    <property type="evidence" value="ECO:0007669"/>
    <property type="project" value="UniProtKB-EC"/>
</dbReference>
<comment type="caution">
    <text evidence="7">The sequence shown here is derived from an EMBL/GenBank/DDBJ whole genome shotgun (WGS) entry which is preliminary data.</text>
</comment>
<accession>A0ABT7L4U2</accession>
<dbReference type="NCBIfam" id="TIGR02352">
    <property type="entry name" value="thiamin_ThiO"/>
    <property type="match status" value="1"/>
</dbReference>
<evidence type="ECO:0000313" key="7">
    <source>
        <dbReference type="EMBL" id="MDL4839620.1"/>
    </source>
</evidence>
<keyword evidence="2" id="KW-0784">Thiamine biosynthesis</keyword>
<evidence type="ECO:0000313" key="8">
    <source>
        <dbReference type="Proteomes" id="UP001235343"/>
    </source>
</evidence>